<feature type="region of interest" description="Disordered" evidence="1">
    <location>
        <begin position="26"/>
        <end position="84"/>
    </location>
</feature>
<dbReference type="AlphaFoldDB" id="A0A8D8P731"/>
<name>A0A8D8P731_CULPI</name>
<protein>
    <submittedName>
        <fullName evidence="2">(northern house mosquito) hypothetical protein</fullName>
    </submittedName>
</protein>
<dbReference type="EMBL" id="HBUE01326760">
    <property type="protein sequence ID" value="CAG6591201.1"/>
    <property type="molecule type" value="Transcribed_RNA"/>
</dbReference>
<evidence type="ECO:0000256" key="1">
    <source>
        <dbReference type="SAM" id="MobiDB-lite"/>
    </source>
</evidence>
<reference evidence="2" key="1">
    <citation type="submission" date="2021-05" db="EMBL/GenBank/DDBJ databases">
        <authorList>
            <person name="Alioto T."/>
            <person name="Alioto T."/>
            <person name="Gomez Garrido J."/>
        </authorList>
    </citation>
    <scope>NUCLEOTIDE SEQUENCE</scope>
</reference>
<feature type="compositionally biased region" description="Polar residues" evidence="1">
    <location>
        <begin position="53"/>
        <end position="67"/>
    </location>
</feature>
<dbReference type="EMBL" id="HBUE01071586">
    <property type="protein sequence ID" value="CAG6472872.1"/>
    <property type="molecule type" value="Transcribed_RNA"/>
</dbReference>
<organism evidence="2">
    <name type="scientific">Culex pipiens</name>
    <name type="common">House mosquito</name>
    <dbReference type="NCBI Taxonomy" id="7175"/>
    <lineage>
        <taxon>Eukaryota</taxon>
        <taxon>Metazoa</taxon>
        <taxon>Ecdysozoa</taxon>
        <taxon>Arthropoda</taxon>
        <taxon>Hexapoda</taxon>
        <taxon>Insecta</taxon>
        <taxon>Pterygota</taxon>
        <taxon>Neoptera</taxon>
        <taxon>Endopterygota</taxon>
        <taxon>Diptera</taxon>
        <taxon>Nematocera</taxon>
        <taxon>Culicoidea</taxon>
        <taxon>Culicidae</taxon>
        <taxon>Culicinae</taxon>
        <taxon>Culicini</taxon>
        <taxon>Culex</taxon>
        <taxon>Culex</taxon>
    </lineage>
</organism>
<sequence length="99" mass="11290">MISIISSDFGREDSKFAFVPMTLASSRPRCPRSCFSAPKHSASRRTKSSSSRNAPSRTPSQVTTKNAPSPRYSRTFEEKKKREKNTHHLQYSFFIVFIS</sequence>
<dbReference type="EMBL" id="HBUE01220150">
    <property type="protein sequence ID" value="CAG6539174.1"/>
    <property type="molecule type" value="Transcribed_RNA"/>
</dbReference>
<accession>A0A8D8P731</accession>
<evidence type="ECO:0000313" key="2">
    <source>
        <dbReference type="EMBL" id="CAG6591201.1"/>
    </source>
</evidence>
<proteinExistence type="predicted"/>